<evidence type="ECO:0000256" key="1">
    <source>
        <dbReference type="ARBA" id="ARBA00004196"/>
    </source>
</evidence>
<comment type="similarity">
    <text evidence="2">Belongs to the bacterial solute-binding protein 5 family.</text>
</comment>
<evidence type="ECO:0000256" key="3">
    <source>
        <dbReference type="ARBA" id="ARBA00022448"/>
    </source>
</evidence>
<organism evidence="6 7">
    <name type="scientific">Microlunatus endophyticus</name>
    <dbReference type="NCBI Taxonomy" id="1716077"/>
    <lineage>
        <taxon>Bacteria</taxon>
        <taxon>Bacillati</taxon>
        <taxon>Actinomycetota</taxon>
        <taxon>Actinomycetes</taxon>
        <taxon>Propionibacteriales</taxon>
        <taxon>Propionibacteriaceae</taxon>
        <taxon>Microlunatus</taxon>
    </lineage>
</organism>
<comment type="caution">
    <text evidence="6">The sequence shown here is derived from an EMBL/GenBank/DDBJ whole genome shotgun (WGS) entry which is preliminary data.</text>
</comment>
<protein>
    <submittedName>
        <fullName evidence="6">Peptide-binding protein</fullName>
    </submittedName>
</protein>
<feature type="domain" description="Solute-binding protein family 5" evidence="5">
    <location>
        <begin position="43"/>
        <end position="233"/>
    </location>
</feature>
<dbReference type="GO" id="GO:0015833">
    <property type="term" value="P:peptide transport"/>
    <property type="evidence" value="ECO:0007669"/>
    <property type="project" value="TreeGrafter"/>
</dbReference>
<reference evidence="6" key="2">
    <citation type="submission" date="2020-09" db="EMBL/GenBank/DDBJ databases">
        <authorList>
            <person name="Sun Q."/>
            <person name="Zhou Y."/>
        </authorList>
    </citation>
    <scope>NUCLEOTIDE SEQUENCE</scope>
    <source>
        <strain evidence="6">CGMCC 4.7306</strain>
    </source>
</reference>
<dbReference type="PANTHER" id="PTHR30290:SF10">
    <property type="entry name" value="PERIPLASMIC OLIGOPEPTIDE-BINDING PROTEIN-RELATED"/>
    <property type="match status" value="1"/>
</dbReference>
<evidence type="ECO:0000256" key="2">
    <source>
        <dbReference type="ARBA" id="ARBA00005695"/>
    </source>
</evidence>
<keyword evidence="3" id="KW-0813">Transport</keyword>
<dbReference type="InterPro" id="IPR039424">
    <property type="entry name" value="SBP_5"/>
</dbReference>
<dbReference type="GO" id="GO:0030313">
    <property type="term" value="C:cell envelope"/>
    <property type="evidence" value="ECO:0007669"/>
    <property type="project" value="UniProtKB-SubCell"/>
</dbReference>
<dbReference type="InterPro" id="IPR000914">
    <property type="entry name" value="SBP_5_dom"/>
</dbReference>
<reference evidence="6" key="1">
    <citation type="journal article" date="2014" name="Int. J. Syst. Evol. Microbiol.">
        <title>Complete genome sequence of Corynebacterium casei LMG S-19264T (=DSM 44701T), isolated from a smear-ripened cheese.</title>
        <authorList>
            <consortium name="US DOE Joint Genome Institute (JGI-PGF)"/>
            <person name="Walter F."/>
            <person name="Albersmeier A."/>
            <person name="Kalinowski J."/>
            <person name="Ruckert C."/>
        </authorList>
    </citation>
    <scope>NUCLEOTIDE SEQUENCE</scope>
    <source>
        <strain evidence="6">CGMCC 4.7306</strain>
    </source>
</reference>
<evidence type="ECO:0000256" key="4">
    <source>
        <dbReference type="ARBA" id="ARBA00022729"/>
    </source>
</evidence>
<keyword evidence="4" id="KW-0732">Signal</keyword>
<name>A0A917S2I3_9ACTN</name>
<evidence type="ECO:0000259" key="5">
    <source>
        <dbReference type="Pfam" id="PF00496"/>
    </source>
</evidence>
<dbReference type="EMBL" id="BMMZ01000002">
    <property type="protein sequence ID" value="GGL53220.1"/>
    <property type="molecule type" value="Genomic_DNA"/>
</dbReference>
<evidence type="ECO:0000313" key="7">
    <source>
        <dbReference type="Proteomes" id="UP000613840"/>
    </source>
</evidence>
<dbReference type="PANTHER" id="PTHR30290">
    <property type="entry name" value="PERIPLASMIC BINDING COMPONENT OF ABC TRANSPORTER"/>
    <property type="match status" value="1"/>
</dbReference>
<dbReference type="GO" id="GO:1904680">
    <property type="term" value="F:peptide transmembrane transporter activity"/>
    <property type="evidence" value="ECO:0007669"/>
    <property type="project" value="TreeGrafter"/>
</dbReference>
<dbReference type="Proteomes" id="UP000613840">
    <property type="component" value="Unassembled WGS sequence"/>
</dbReference>
<dbReference type="AlphaFoldDB" id="A0A917S2I3"/>
<proteinExistence type="inferred from homology"/>
<dbReference type="Pfam" id="PF00496">
    <property type="entry name" value="SBP_bac_5"/>
    <property type="match status" value="1"/>
</dbReference>
<comment type="subcellular location">
    <subcellularLocation>
        <location evidence="1">Cell envelope</location>
    </subcellularLocation>
</comment>
<accession>A0A917S2I3</accession>
<sequence length="458" mass="49193">MTTDRIATADPAAVADTGSTMLTGNVFQRLMTMDPTQPQLKQLKPDAAQDCEYPTKTVYECVLRSGLKFSNGDPLTSKDVKFSIERALRLDVAGSSASLMSSVRKVETPDPLTVRFVLSRYDTQFAAAIASPAASIVDSKVYNPDRIETNSEPVVGSGPFKVISLTKDQLELGKYLGYEGAAAAKVGSAVIKTMPDSASIEDAMAKHETDVVWRGLSSAAQQRLESQLSGSKQRTTKAGFSQLILPGGRVEQLIWNPGSSRRGSTALRDVIAGALQEDRTLDSVVPTNVPGHRASFPLGGKADMKITWDNRIRLTLGYDPTAPNSLDLATQIRTRLEETGGLSVLLRPNDPGADLQLVDRKAWTSTGIAWLQPVIDDPLKPEQAAIETALHKAQEAPNATPQLTAALAELQQAAAQEKTVLPISQGPEYVYLGPHVTATANAFGPGWQLGLWGFTIQN</sequence>
<dbReference type="Gene3D" id="3.40.190.10">
    <property type="entry name" value="Periplasmic binding protein-like II"/>
    <property type="match status" value="1"/>
</dbReference>
<keyword evidence="7" id="KW-1185">Reference proteome</keyword>
<evidence type="ECO:0000313" key="6">
    <source>
        <dbReference type="EMBL" id="GGL53220.1"/>
    </source>
</evidence>
<gene>
    <name evidence="6" type="ORF">GCM10011575_09530</name>
</gene>
<dbReference type="SUPFAM" id="SSF53850">
    <property type="entry name" value="Periplasmic binding protein-like II"/>
    <property type="match status" value="1"/>
</dbReference>